<reference evidence="1" key="2">
    <citation type="submission" date="2020-06" db="EMBL/GenBank/DDBJ databases">
        <authorList>
            <person name="Sheffer M."/>
        </authorList>
    </citation>
    <scope>NUCLEOTIDE SEQUENCE</scope>
</reference>
<protein>
    <submittedName>
        <fullName evidence="1">Uncharacterized protein</fullName>
    </submittedName>
</protein>
<keyword evidence="2" id="KW-1185">Reference proteome</keyword>
<evidence type="ECO:0000313" key="1">
    <source>
        <dbReference type="EMBL" id="KAF8763811.1"/>
    </source>
</evidence>
<dbReference type="Proteomes" id="UP000807504">
    <property type="component" value="Unassembled WGS sequence"/>
</dbReference>
<reference evidence="1" key="1">
    <citation type="journal article" date="2020" name="bioRxiv">
        <title>Chromosome-level reference genome of the European wasp spider Argiope bruennichi: a resource for studies on range expansion and evolutionary adaptation.</title>
        <authorList>
            <person name="Sheffer M.M."/>
            <person name="Hoppe A."/>
            <person name="Krehenwinkel H."/>
            <person name="Uhl G."/>
            <person name="Kuss A.W."/>
            <person name="Jensen L."/>
            <person name="Jensen C."/>
            <person name="Gillespie R.G."/>
            <person name="Hoff K.J."/>
            <person name="Prost S."/>
        </authorList>
    </citation>
    <scope>NUCLEOTIDE SEQUENCE</scope>
</reference>
<dbReference type="EMBL" id="JABXBU010002231">
    <property type="protein sequence ID" value="KAF8763811.1"/>
    <property type="molecule type" value="Genomic_DNA"/>
</dbReference>
<proteinExistence type="predicted"/>
<sequence>MLEAWVMPVCELCALGVNAGGVGNACVSVVCFRGLMLEAWVMPVCELCALGVNAGGVEPLSVDSSDVCWSNETTPLPICGMVAYSALGKNCVDSSHLDGQETFFSWFRTEVVSDGQLICVHAILLDKGTTSITSTVFSVPCTCYPSAPILDARKYSLKMTSKYKKFKDVRLKGFEESDHGTTDNTELQQAHIGIRIHRSDNLRPIRMHFFLNKSVPSP</sequence>
<gene>
    <name evidence="1" type="ORF">HNY73_021950</name>
</gene>
<comment type="caution">
    <text evidence="1">The sequence shown here is derived from an EMBL/GenBank/DDBJ whole genome shotgun (WGS) entry which is preliminary data.</text>
</comment>
<evidence type="ECO:0000313" key="2">
    <source>
        <dbReference type="Proteomes" id="UP000807504"/>
    </source>
</evidence>
<dbReference type="AlphaFoldDB" id="A0A8T0E1L2"/>
<accession>A0A8T0E1L2</accession>
<organism evidence="1 2">
    <name type="scientific">Argiope bruennichi</name>
    <name type="common">Wasp spider</name>
    <name type="synonym">Aranea bruennichi</name>
    <dbReference type="NCBI Taxonomy" id="94029"/>
    <lineage>
        <taxon>Eukaryota</taxon>
        <taxon>Metazoa</taxon>
        <taxon>Ecdysozoa</taxon>
        <taxon>Arthropoda</taxon>
        <taxon>Chelicerata</taxon>
        <taxon>Arachnida</taxon>
        <taxon>Araneae</taxon>
        <taxon>Araneomorphae</taxon>
        <taxon>Entelegynae</taxon>
        <taxon>Araneoidea</taxon>
        <taxon>Araneidae</taxon>
        <taxon>Argiope</taxon>
    </lineage>
</organism>
<name>A0A8T0E1L2_ARGBR</name>